<dbReference type="PANTHER" id="PTHR42852:SF6">
    <property type="entry name" value="THIOL:DISULFIDE INTERCHANGE PROTEIN DSBE"/>
    <property type="match status" value="1"/>
</dbReference>
<dbReference type="GO" id="GO:0016209">
    <property type="term" value="F:antioxidant activity"/>
    <property type="evidence" value="ECO:0007669"/>
    <property type="project" value="InterPro"/>
</dbReference>
<evidence type="ECO:0000256" key="1">
    <source>
        <dbReference type="ARBA" id="ARBA00004196"/>
    </source>
</evidence>
<dbReference type="Pfam" id="PF00578">
    <property type="entry name" value="AhpC-TSA"/>
    <property type="match status" value="1"/>
</dbReference>
<evidence type="ECO:0000259" key="6">
    <source>
        <dbReference type="PROSITE" id="PS51352"/>
    </source>
</evidence>
<dbReference type="PROSITE" id="PS51352">
    <property type="entry name" value="THIOREDOXIN_2"/>
    <property type="match status" value="1"/>
</dbReference>
<dbReference type="PANTHER" id="PTHR42852">
    <property type="entry name" value="THIOL:DISULFIDE INTERCHANGE PROTEIN DSBE"/>
    <property type="match status" value="1"/>
</dbReference>
<reference evidence="7 8" key="1">
    <citation type="submission" date="2020-04" db="EMBL/GenBank/DDBJ databases">
        <title>Chitinophaga sp. G-6-1-13 sp. nov., isolated from soil.</title>
        <authorList>
            <person name="Dahal R.H."/>
            <person name="Chaudhary D.K."/>
        </authorList>
    </citation>
    <scope>NUCLEOTIDE SEQUENCE [LARGE SCALE GENOMIC DNA]</scope>
    <source>
        <strain evidence="7 8">G-6-1-13</strain>
    </source>
</reference>
<evidence type="ECO:0000313" key="7">
    <source>
        <dbReference type="EMBL" id="NML41997.1"/>
    </source>
</evidence>
<dbReference type="Proteomes" id="UP000583266">
    <property type="component" value="Unassembled WGS sequence"/>
</dbReference>
<proteinExistence type="predicted"/>
<dbReference type="PROSITE" id="PS00194">
    <property type="entry name" value="THIOREDOXIN_1"/>
    <property type="match status" value="1"/>
</dbReference>
<feature type="chain" id="PRO_5032746549" evidence="5">
    <location>
        <begin position="22"/>
        <end position="384"/>
    </location>
</feature>
<dbReference type="Gene3D" id="3.40.30.10">
    <property type="entry name" value="Glutaredoxin"/>
    <property type="match status" value="1"/>
</dbReference>
<dbReference type="InterPro" id="IPR036249">
    <property type="entry name" value="Thioredoxin-like_sf"/>
</dbReference>
<evidence type="ECO:0000256" key="4">
    <source>
        <dbReference type="ARBA" id="ARBA00023284"/>
    </source>
</evidence>
<organism evidence="7 8">
    <name type="scientific">Chitinophaga fulva</name>
    <dbReference type="NCBI Taxonomy" id="2728842"/>
    <lineage>
        <taxon>Bacteria</taxon>
        <taxon>Pseudomonadati</taxon>
        <taxon>Bacteroidota</taxon>
        <taxon>Chitinophagia</taxon>
        <taxon>Chitinophagales</taxon>
        <taxon>Chitinophagaceae</taxon>
        <taxon>Chitinophaga</taxon>
    </lineage>
</organism>
<evidence type="ECO:0000256" key="5">
    <source>
        <dbReference type="SAM" id="SignalP"/>
    </source>
</evidence>
<dbReference type="InterPro" id="IPR050553">
    <property type="entry name" value="Thioredoxin_ResA/DsbE_sf"/>
</dbReference>
<dbReference type="EMBL" id="JABBGC010000004">
    <property type="protein sequence ID" value="NML41997.1"/>
    <property type="molecule type" value="Genomic_DNA"/>
</dbReference>
<dbReference type="RefSeq" id="WP_169228999.1">
    <property type="nucleotide sequence ID" value="NZ_JABBGC010000004.1"/>
</dbReference>
<evidence type="ECO:0000313" key="8">
    <source>
        <dbReference type="Proteomes" id="UP000583266"/>
    </source>
</evidence>
<sequence length="384" mass="43741">MTVLTRTLAFLLVLLSMQSFATPRHFKVTIMVPPGTREQDLFISYEDGKDYNRITPHLAGNKMEISGDYYGFYATILVAYKGPGADDAMMSRSWVNEQPATICITNDWKHPALAHATDVGKAGDSAFYAFIADAEKDRDNYWDQHEQAILQLDSPERKIFFEKLKVVDNRKLAFLQQVKGSYYALWLIRKNLVGLGSVVPYGYDGVTPAQLRTLLELNVPKKKEYAFERENVLRWLAAREVGPGVQAPDFTTTDTQGNKISLADYKGKYVLLNFWASWCEPCVAELPAIKKIHGLYSRDQLAVIGVSADKDTTAFLKAVEKYEVSWIKLKWDDTFTDKYAVASLPRLFLIDPTGKIIYERKQERSDQIDSLPLLQDILREKLNR</sequence>
<dbReference type="InterPro" id="IPR017937">
    <property type="entry name" value="Thioredoxin_CS"/>
</dbReference>
<feature type="signal peptide" evidence="5">
    <location>
        <begin position="1"/>
        <end position="21"/>
    </location>
</feature>
<keyword evidence="5" id="KW-0732">Signal</keyword>
<dbReference type="SUPFAM" id="SSF52833">
    <property type="entry name" value="Thioredoxin-like"/>
    <property type="match status" value="1"/>
</dbReference>
<keyword evidence="3" id="KW-1015">Disulfide bond</keyword>
<dbReference type="GO" id="GO:0016491">
    <property type="term" value="F:oxidoreductase activity"/>
    <property type="evidence" value="ECO:0007669"/>
    <property type="project" value="InterPro"/>
</dbReference>
<dbReference type="CDD" id="cd02966">
    <property type="entry name" value="TlpA_like_family"/>
    <property type="match status" value="1"/>
</dbReference>
<keyword evidence="4" id="KW-0676">Redox-active center</keyword>
<dbReference type="InterPro" id="IPR013766">
    <property type="entry name" value="Thioredoxin_domain"/>
</dbReference>
<protein>
    <submittedName>
        <fullName evidence="7">TlpA family protein disulfide reductase</fullName>
    </submittedName>
</protein>
<accession>A0A848GV56</accession>
<dbReference type="AlphaFoldDB" id="A0A848GV56"/>
<keyword evidence="2" id="KW-0201">Cytochrome c-type biogenesis</keyword>
<comment type="caution">
    <text evidence="7">The sequence shown here is derived from an EMBL/GenBank/DDBJ whole genome shotgun (WGS) entry which is preliminary data.</text>
</comment>
<dbReference type="InterPro" id="IPR000866">
    <property type="entry name" value="AhpC/TSA"/>
</dbReference>
<evidence type="ECO:0000256" key="3">
    <source>
        <dbReference type="ARBA" id="ARBA00023157"/>
    </source>
</evidence>
<name>A0A848GV56_9BACT</name>
<keyword evidence="8" id="KW-1185">Reference proteome</keyword>
<comment type="subcellular location">
    <subcellularLocation>
        <location evidence="1">Cell envelope</location>
    </subcellularLocation>
</comment>
<gene>
    <name evidence="7" type="ORF">HHL17_32730</name>
</gene>
<feature type="domain" description="Thioredoxin" evidence="6">
    <location>
        <begin position="241"/>
        <end position="383"/>
    </location>
</feature>
<dbReference type="GO" id="GO:0017004">
    <property type="term" value="P:cytochrome complex assembly"/>
    <property type="evidence" value="ECO:0007669"/>
    <property type="project" value="UniProtKB-KW"/>
</dbReference>
<evidence type="ECO:0000256" key="2">
    <source>
        <dbReference type="ARBA" id="ARBA00022748"/>
    </source>
</evidence>
<dbReference type="GO" id="GO:0030313">
    <property type="term" value="C:cell envelope"/>
    <property type="evidence" value="ECO:0007669"/>
    <property type="project" value="UniProtKB-SubCell"/>
</dbReference>